<feature type="transmembrane region" description="Helical" evidence="6">
    <location>
        <begin position="12"/>
        <end position="32"/>
    </location>
</feature>
<gene>
    <name evidence="7" type="ORF">DWB61_07070</name>
</gene>
<keyword evidence="4 6" id="KW-1133">Transmembrane helix</keyword>
<dbReference type="EMBL" id="QQWG01000005">
    <property type="protein sequence ID" value="RRG22566.1"/>
    <property type="molecule type" value="Genomic_DNA"/>
</dbReference>
<feature type="transmembrane region" description="Helical" evidence="6">
    <location>
        <begin position="72"/>
        <end position="94"/>
    </location>
</feature>
<evidence type="ECO:0000313" key="7">
    <source>
        <dbReference type="EMBL" id="RRG22566.1"/>
    </source>
</evidence>
<reference evidence="7 8" key="1">
    <citation type="submission" date="2018-07" db="EMBL/GenBank/DDBJ databases">
        <title>Draft genome sequence of Ancylomarina sp. M1P.</title>
        <authorList>
            <person name="Yadav S."/>
            <person name="Villanueva L."/>
            <person name="Damste J.S.S."/>
        </authorList>
    </citation>
    <scope>NUCLEOTIDE SEQUENCE [LARGE SCALE GENOMIC DNA]</scope>
    <source>
        <strain evidence="7 8">M1P</strain>
    </source>
</reference>
<evidence type="ECO:0000256" key="2">
    <source>
        <dbReference type="ARBA" id="ARBA00022475"/>
    </source>
</evidence>
<evidence type="ECO:0000256" key="1">
    <source>
        <dbReference type="ARBA" id="ARBA00004651"/>
    </source>
</evidence>
<dbReference type="Proteomes" id="UP000285794">
    <property type="component" value="Unassembled WGS sequence"/>
</dbReference>
<accession>A0A425Y3M6</accession>
<evidence type="ECO:0000313" key="8">
    <source>
        <dbReference type="Proteomes" id="UP000285794"/>
    </source>
</evidence>
<keyword evidence="2" id="KW-1003">Cell membrane</keyword>
<dbReference type="InterPro" id="IPR011743">
    <property type="entry name" value="Caa3_sub_IV"/>
</dbReference>
<proteinExistence type="predicted"/>
<feature type="transmembrane region" description="Helical" evidence="6">
    <location>
        <begin position="38"/>
        <end position="60"/>
    </location>
</feature>
<evidence type="ECO:0000256" key="6">
    <source>
        <dbReference type="SAM" id="Phobius"/>
    </source>
</evidence>
<protein>
    <submittedName>
        <fullName evidence="7">Cytochrome-c oxidase</fullName>
    </submittedName>
</protein>
<name>A0A425Y3M6_9BACT</name>
<keyword evidence="5 6" id="KW-0472">Membrane</keyword>
<dbReference type="Pfam" id="PF03626">
    <property type="entry name" value="COX4_pro"/>
    <property type="match status" value="1"/>
</dbReference>
<dbReference type="AlphaFoldDB" id="A0A425Y3M6"/>
<dbReference type="NCBIfam" id="TIGR02229">
    <property type="entry name" value="caa3_sub_IV"/>
    <property type="match status" value="1"/>
</dbReference>
<comment type="subcellular location">
    <subcellularLocation>
        <location evidence="1">Cell membrane</location>
        <topology evidence="1">Multi-pass membrane protein</topology>
    </subcellularLocation>
</comment>
<sequence length="95" mass="10937">MDNSQHTHIVKYKTFAWVLLILLIFTFSSVAITQLELGVYSVTAALVFASIKSVIVLMYFMHLKFDKKFYAIMMAGIVLLLASVIFVTFLDYLYR</sequence>
<evidence type="ECO:0000256" key="4">
    <source>
        <dbReference type="ARBA" id="ARBA00022989"/>
    </source>
</evidence>
<dbReference type="OrthoDB" id="1122616at2"/>
<organism evidence="7 8">
    <name type="scientific">Ancylomarina euxinus</name>
    <dbReference type="NCBI Taxonomy" id="2283627"/>
    <lineage>
        <taxon>Bacteria</taxon>
        <taxon>Pseudomonadati</taxon>
        <taxon>Bacteroidota</taxon>
        <taxon>Bacteroidia</taxon>
        <taxon>Marinilabiliales</taxon>
        <taxon>Marinifilaceae</taxon>
        <taxon>Ancylomarina</taxon>
    </lineage>
</organism>
<comment type="caution">
    <text evidence="7">The sequence shown here is derived from an EMBL/GenBank/DDBJ whole genome shotgun (WGS) entry which is preliminary data.</text>
</comment>
<keyword evidence="8" id="KW-1185">Reference proteome</keyword>
<evidence type="ECO:0000256" key="3">
    <source>
        <dbReference type="ARBA" id="ARBA00022692"/>
    </source>
</evidence>
<evidence type="ECO:0000256" key="5">
    <source>
        <dbReference type="ARBA" id="ARBA00023136"/>
    </source>
</evidence>
<dbReference type="RefSeq" id="WP_125030193.1">
    <property type="nucleotide sequence ID" value="NZ_JAPXVP010000001.1"/>
</dbReference>
<dbReference type="GO" id="GO:0005886">
    <property type="term" value="C:plasma membrane"/>
    <property type="evidence" value="ECO:0007669"/>
    <property type="project" value="UniProtKB-SubCell"/>
</dbReference>
<dbReference type="InterPro" id="IPR005171">
    <property type="entry name" value="Cyt_c_oxidase_su4_prok"/>
</dbReference>
<keyword evidence="3 6" id="KW-0812">Transmembrane</keyword>